<feature type="binding site" evidence="8">
    <location>
        <position position="267"/>
    </location>
    <ligand>
        <name>Mn(2+)</name>
        <dbReference type="ChEBI" id="CHEBI:29035"/>
        <label>1</label>
    </ligand>
</feature>
<keyword evidence="5 8" id="KW-0645">Protease</keyword>
<dbReference type="PANTHER" id="PTHR11963">
    <property type="entry name" value="LEUCINE AMINOPEPTIDASE-RELATED"/>
    <property type="match status" value="1"/>
</dbReference>
<protein>
    <recommendedName>
        <fullName evidence="8">Probable cytosol aminopeptidase</fullName>
        <ecNumber evidence="8">3.4.11.1</ecNumber>
    </recommendedName>
    <alternativeName>
        <fullName evidence="8">Leucine aminopeptidase</fullName>
        <shortName evidence="8">LAP</shortName>
        <ecNumber evidence="8">3.4.11.10</ecNumber>
    </alternativeName>
    <alternativeName>
        <fullName evidence="8">Leucyl aminopeptidase</fullName>
    </alternativeName>
</protein>
<keyword evidence="8" id="KW-0464">Manganese</keyword>
<name>A0ABV8FU25_9ACTN</name>
<keyword evidence="6 8" id="KW-0378">Hydrolase</keyword>
<keyword evidence="8" id="KW-0963">Cytoplasm</keyword>
<dbReference type="Pfam" id="PF02789">
    <property type="entry name" value="Peptidase_M17_N"/>
    <property type="match status" value="1"/>
</dbReference>
<organism evidence="10 11">
    <name type="scientific">Nocardiopsis sediminis</name>
    <dbReference type="NCBI Taxonomy" id="1778267"/>
    <lineage>
        <taxon>Bacteria</taxon>
        <taxon>Bacillati</taxon>
        <taxon>Actinomycetota</taxon>
        <taxon>Actinomycetes</taxon>
        <taxon>Streptosporangiales</taxon>
        <taxon>Nocardiopsidaceae</taxon>
        <taxon>Nocardiopsis</taxon>
    </lineage>
</organism>
<dbReference type="Gene3D" id="3.40.220.10">
    <property type="entry name" value="Leucine Aminopeptidase, subunit E, domain 1"/>
    <property type="match status" value="1"/>
</dbReference>
<proteinExistence type="inferred from homology"/>
<evidence type="ECO:0000313" key="10">
    <source>
        <dbReference type="EMBL" id="MFC3998768.1"/>
    </source>
</evidence>
<dbReference type="EC" id="3.4.11.10" evidence="8"/>
<evidence type="ECO:0000256" key="7">
    <source>
        <dbReference type="ARBA" id="ARBA00049972"/>
    </source>
</evidence>
<comment type="catalytic activity">
    <reaction evidence="2 8">
        <text>Release of an N-terminal amino acid, preferentially leucine, but not glutamic or aspartic acids.</text>
        <dbReference type="EC" id="3.4.11.10"/>
    </reaction>
</comment>
<evidence type="ECO:0000256" key="3">
    <source>
        <dbReference type="ARBA" id="ARBA00009528"/>
    </source>
</evidence>
<gene>
    <name evidence="8" type="primary">pepA</name>
    <name evidence="10" type="ORF">ACFOVU_22775</name>
</gene>
<dbReference type="InterPro" id="IPR043472">
    <property type="entry name" value="Macro_dom-like"/>
</dbReference>
<comment type="subcellular location">
    <subcellularLocation>
        <location evidence="8">Cytoplasm</location>
    </subcellularLocation>
</comment>
<evidence type="ECO:0000256" key="2">
    <source>
        <dbReference type="ARBA" id="ARBA00000967"/>
    </source>
</evidence>
<dbReference type="CDD" id="cd00433">
    <property type="entry name" value="Peptidase_M17"/>
    <property type="match status" value="1"/>
</dbReference>
<evidence type="ECO:0000259" key="9">
    <source>
        <dbReference type="PROSITE" id="PS00631"/>
    </source>
</evidence>
<evidence type="ECO:0000256" key="4">
    <source>
        <dbReference type="ARBA" id="ARBA00022438"/>
    </source>
</evidence>
<dbReference type="RefSeq" id="WP_378536856.1">
    <property type="nucleotide sequence ID" value="NZ_JBHSBH010000015.1"/>
</dbReference>
<feature type="binding site" evidence="8">
    <location>
        <position position="262"/>
    </location>
    <ligand>
        <name>Mn(2+)</name>
        <dbReference type="ChEBI" id="CHEBI:29035"/>
        <label>2</label>
    </ligand>
</feature>
<dbReference type="EC" id="3.4.11.1" evidence="8"/>
<feature type="binding site" evidence="8">
    <location>
        <position position="285"/>
    </location>
    <ligand>
        <name>Mn(2+)</name>
        <dbReference type="ChEBI" id="CHEBI:29035"/>
        <label>2</label>
    </ligand>
</feature>
<feature type="binding site" evidence="8">
    <location>
        <position position="346"/>
    </location>
    <ligand>
        <name>Mn(2+)</name>
        <dbReference type="ChEBI" id="CHEBI:29035"/>
        <label>2</label>
    </ligand>
</feature>
<keyword evidence="11" id="KW-1185">Reference proteome</keyword>
<evidence type="ECO:0000256" key="6">
    <source>
        <dbReference type="ARBA" id="ARBA00022801"/>
    </source>
</evidence>
<dbReference type="GO" id="GO:0004177">
    <property type="term" value="F:aminopeptidase activity"/>
    <property type="evidence" value="ECO:0007669"/>
    <property type="project" value="UniProtKB-KW"/>
</dbReference>
<dbReference type="SUPFAM" id="SSF52949">
    <property type="entry name" value="Macro domain-like"/>
    <property type="match status" value="1"/>
</dbReference>
<dbReference type="PROSITE" id="PS00631">
    <property type="entry name" value="CYTOSOL_AP"/>
    <property type="match status" value="1"/>
</dbReference>
<evidence type="ECO:0000256" key="1">
    <source>
        <dbReference type="ARBA" id="ARBA00000135"/>
    </source>
</evidence>
<dbReference type="NCBIfam" id="NF002073">
    <property type="entry name" value="PRK00913.1-2"/>
    <property type="match status" value="1"/>
</dbReference>
<reference evidence="11" key="1">
    <citation type="journal article" date="2019" name="Int. J. Syst. Evol. Microbiol.">
        <title>The Global Catalogue of Microorganisms (GCM) 10K type strain sequencing project: providing services to taxonomists for standard genome sequencing and annotation.</title>
        <authorList>
            <consortium name="The Broad Institute Genomics Platform"/>
            <consortium name="The Broad Institute Genome Sequencing Center for Infectious Disease"/>
            <person name="Wu L."/>
            <person name="Ma J."/>
        </authorList>
    </citation>
    <scope>NUCLEOTIDE SEQUENCE [LARGE SCALE GENOMIC DNA]</scope>
    <source>
        <strain evidence="11">TBRC 1826</strain>
    </source>
</reference>
<keyword evidence="8" id="KW-0479">Metal-binding</keyword>
<dbReference type="PRINTS" id="PR00481">
    <property type="entry name" value="LAMNOPPTDASE"/>
</dbReference>
<dbReference type="InterPro" id="IPR011356">
    <property type="entry name" value="Leucine_aapep/pepB"/>
</dbReference>
<comment type="function">
    <text evidence="7 8">Presumably involved in the processing and regular turnover of intracellular proteins. Catalyzes the removal of unsubstituted N-terminal amino acids from various peptides.</text>
</comment>
<dbReference type="Pfam" id="PF00883">
    <property type="entry name" value="Peptidase_M17"/>
    <property type="match status" value="1"/>
</dbReference>
<dbReference type="Gene3D" id="3.40.630.10">
    <property type="entry name" value="Zn peptidases"/>
    <property type="match status" value="1"/>
</dbReference>
<dbReference type="HAMAP" id="MF_00181">
    <property type="entry name" value="Cytosol_peptidase_M17"/>
    <property type="match status" value="1"/>
</dbReference>
<dbReference type="Proteomes" id="UP001595847">
    <property type="component" value="Unassembled WGS sequence"/>
</dbReference>
<evidence type="ECO:0000256" key="5">
    <source>
        <dbReference type="ARBA" id="ARBA00022670"/>
    </source>
</evidence>
<comment type="caution">
    <text evidence="10">The sequence shown here is derived from an EMBL/GenBank/DDBJ whole genome shotgun (WGS) entry which is preliminary data.</text>
</comment>
<feature type="active site" evidence="8">
    <location>
        <position position="348"/>
    </location>
</feature>
<sequence length="500" mass="49964">MSTSLSVITESPSSLDVDAVVVGYHSGADGPEPASGAHEVDAAFSGGLGKTLSLLGASGAAEEVYSVPSLGAVTAPVVIAVGLGPAPADGDALDSETLSRAAGSALRARSGQAAVALALPASGPGEAGAVALGALLGDYSFTRYRTDTGPDEPLERLLVVSAAGSAAAEVERAEVLAGSVGLARDLVNTSPADLVPEDLAGIAEEVARENGLSIETLDEHALAEGGYGGILGVGQGSSNAPRLVRLGYTHPDATSTVVFVGKGITFDSGGLSLKPAAGMDAMKSDMGGAAAVLAALQAIAVLKPAVNVIGYLAIAENMPSGTAQRPSDVLTVYGGRTVEVLNTDAEGRLVMADALVRAHEDEPDLIVDIATLTGAQKVALGNRVFAVMANGDSVRESVTDAAAAAGESAWPMPLPAELRKGLDSAVADIANVAGERWGGMLSAGVFLKEFIADGVDWAHLDIAGPAFNEGGPYGYTPKGGTGAGARTLVRIAEAHSNDRG</sequence>
<comment type="similarity">
    <text evidence="3 8">Belongs to the peptidase M17 family.</text>
</comment>
<dbReference type="EMBL" id="JBHSBH010000015">
    <property type="protein sequence ID" value="MFC3998768.1"/>
    <property type="molecule type" value="Genomic_DNA"/>
</dbReference>
<dbReference type="SUPFAM" id="SSF53187">
    <property type="entry name" value="Zn-dependent exopeptidases"/>
    <property type="match status" value="1"/>
</dbReference>
<dbReference type="PANTHER" id="PTHR11963:SF23">
    <property type="entry name" value="CYTOSOL AMINOPEPTIDASE"/>
    <property type="match status" value="1"/>
</dbReference>
<feature type="binding site" evidence="8">
    <location>
        <position position="344"/>
    </location>
    <ligand>
        <name>Mn(2+)</name>
        <dbReference type="ChEBI" id="CHEBI:29035"/>
        <label>1</label>
    </ligand>
</feature>
<feature type="domain" description="Cytosol aminopeptidase" evidence="9">
    <location>
        <begin position="342"/>
        <end position="349"/>
    </location>
</feature>
<feature type="active site" evidence="8">
    <location>
        <position position="274"/>
    </location>
</feature>
<evidence type="ECO:0000313" key="11">
    <source>
        <dbReference type="Proteomes" id="UP001595847"/>
    </source>
</evidence>
<keyword evidence="4 8" id="KW-0031">Aminopeptidase</keyword>
<feature type="binding site" evidence="8">
    <location>
        <position position="346"/>
    </location>
    <ligand>
        <name>Mn(2+)</name>
        <dbReference type="ChEBI" id="CHEBI:29035"/>
        <label>1</label>
    </ligand>
</feature>
<dbReference type="InterPro" id="IPR000819">
    <property type="entry name" value="Peptidase_M17_C"/>
</dbReference>
<comment type="catalytic activity">
    <reaction evidence="1 8">
        <text>Release of an N-terminal amino acid, Xaa-|-Yaa-, in which Xaa is preferably Leu, but may be other amino acids including Pro although not Arg or Lys, and Yaa may be Pro. Amino acid amides and methyl esters are also readily hydrolyzed, but rates on arylamides are exceedingly low.</text>
        <dbReference type="EC" id="3.4.11.1"/>
    </reaction>
</comment>
<evidence type="ECO:0000256" key="8">
    <source>
        <dbReference type="HAMAP-Rule" id="MF_00181"/>
    </source>
</evidence>
<accession>A0ABV8FU25</accession>
<comment type="cofactor">
    <cofactor evidence="8">
        <name>Mn(2+)</name>
        <dbReference type="ChEBI" id="CHEBI:29035"/>
    </cofactor>
    <text evidence="8">Binds 2 manganese ions per subunit.</text>
</comment>
<dbReference type="InterPro" id="IPR008283">
    <property type="entry name" value="Peptidase_M17_N"/>
</dbReference>
<dbReference type="InterPro" id="IPR023042">
    <property type="entry name" value="Peptidase_M17_leu_NH2_pept"/>
</dbReference>
<feature type="binding site" evidence="8">
    <location>
        <position position="267"/>
    </location>
    <ligand>
        <name>Mn(2+)</name>
        <dbReference type="ChEBI" id="CHEBI:29035"/>
        <label>2</label>
    </ligand>
</feature>